<dbReference type="Proteomes" id="UP000494255">
    <property type="component" value="Unassembled WGS sequence"/>
</dbReference>
<evidence type="ECO:0000313" key="2">
    <source>
        <dbReference type="Proteomes" id="UP000494255"/>
    </source>
</evidence>
<reference evidence="1 2" key="1">
    <citation type="submission" date="2020-04" db="EMBL/GenBank/DDBJ databases">
        <authorList>
            <person name="De Canck E."/>
        </authorList>
    </citation>
    <scope>NUCLEOTIDE SEQUENCE [LARGE SCALE GENOMIC DNA]</scope>
    <source>
        <strain evidence="1 2">LMG 24238</strain>
    </source>
</reference>
<dbReference type="AlphaFoldDB" id="A0A6J5CUB1"/>
<keyword evidence="2" id="KW-1185">Reference proteome</keyword>
<protein>
    <submittedName>
        <fullName evidence="1">Uncharacterized protein</fullName>
    </submittedName>
</protein>
<sequence>MYGEPRRRGAFLDAARAYATSRIPTDSATHTLCAEFVEMIARDRGERVVLHVGSVVIARSSSSTKQSSSAR</sequence>
<accession>A0A6J5CUB1</accession>
<proteinExistence type="predicted"/>
<name>A0A6J5CUB1_9BURK</name>
<evidence type="ECO:0000313" key="1">
    <source>
        <dbReference type="EMBL" id="CAB3742816.1"/>
    </source>
</evidence>
<dbReference type="EMBL" id="CADIKC010000015">
    <property type="protein sequence ID" value="CAB3742816.1"/>
    <property type="molecule type" value="Genomic_DNA"/>
</dbReference>
<gene>
    <name evidence="1" type="ORF">LMG24238_06945</name>
</gene>
<organism evidence="1 2">
    <name type="scientific">Paraburkholderia sediminicola</name>
    <dbReference type="NCBI Taxonomy" id="458836"/>
    <lineage>
        <taxon>Bacteria</taxon>
        <taxon>Pseudomonadati</taxon>
        <taxon>Pseudomonadota</taxon>
        <taxon>Betaproteobacteria</taxon>
        <taxon>Burkholderiales</taxon>
        <taxon>Burkholderiaceae</taxon>
        <taxon>Paraburkholderia</taxon>
    </lineage>
</organism>